<organism evidence="1 2">
    <name type="scientific">Flavilitoribacter nigricans (strain ATCC 23147 / DSM 23189 / NBRC 102662 / NCIMB 1420 / SS-2)</name>
    <name type="common">Lewinella nigricans</name>
    <dbReference type="NCBI Taxonomy" id="1122177"/>
    <lineage>
        <taxon>Bacteria</taxon>
        <taxon>Pseudomonadati</taxon>
        <taxon>Bacteroidota</taxon>
        <taxon>Saprospiria</taxon>
        <taxon>Saprospirales</taxon>
        <taxon>Lewinellaceae</taxon>
        <taxon>Flavilitoribacter</taxon>
    </lineage>
</organism>
<name>A0A2D0NBR4_FLAN2</name>
<gene>
    <name evidence="1" type="ORF">CRP01_16980</name>
</gene>
<dbReference type="RefSeq" id="WP_099151267.1">
    <property type="nucleotide sequence ID" value="NZ_PDUD01000022.1"/>
</dbReference>
<accession>A0A2D0NBR4</accession>
<dbReference type="OrthoDB" id="1495660at2"/>
<evidence type="ECO:0000313" key="2">
    <source>
        <dbReference type="Proteomes" id="UP000223913"/>
    </source>
</evidence>
<keyword evidence="2" id="KW-1185">Reference proteome</keyword>
<dbReference type="AlphaFoldDB" id="A0A2D0NBR4"/>
<dbReference type="EMBL" id="PDUD01000022">
    <property type="protein sequence ID" value="PHN05213.1"/>
    <property type="molecule type" value="Genomic_DNA"/>
</dbReference>
<comment type="caution">
    <text evidence="1">The sequence shown here is derived from an EMBL/GenBank/DDBJ whole genome shotgun (WGS) entry which is preliminary data.</text>
</comment>
<protein>
    <submittedName>
        <fullName evidence="1">Uncharacterized protein</fullName>
    </submittedName>
</protein>
<reference evidence="1 2" key="1">
    <citation type="submission" date="2017-10" db="EMBL/GenBank/DDBJ databases">
        <title>The draft genome sequence of Lewinella nigricans NBRC 102662.</title>
        <authorList>
            <person name="Wang K."/>
        </authorList>
    </citation>
    <scope>NUCLEOTIDE SEQUENCE [LARGE SCALE GENOMIC DNA]</scope>
    <source>
        <strain evidence="1 2">NBRC 102662</strain>
    </source>
</reference>
<sequence length="92" mass="10366">MNTRKIKLALTVGLLNNSNSSNVLNKIREMMSTFKEAGAYIGSQLIGKDVLNPAIVRRSYAIKFEHCIVDLELVANPHTNSQHVQGFRLRNR</sequence>
<dbReference type="Proteomes" id="UP000223913">
    <property type="component" value="Unassembled WGS sequence"/>
</dbReference>
<evidence type="ECO:0000313" key="1">
    <source>
        <dbReference type="EMBL" id="PHN05213.1"/>
    </source>
</evidence>
<proteinExistence type="predicted"/>